<dbReference type="EMBL" id="BGPR01019431">
    <property type="protein sequence ID" value="GBN81895.1"/>
    <property type="molecule type" value="Genomic_DNA"/>
</dbReference>
<organism evidence="1 2">
    <name type="scientific">Araneus ventricosus</name>
    <name type="common">Orbweaver spider</name>
    <name type="synonym">Epeira ventricosa</name>
    <dbReference type="NCBI Taxonomy" id="182803"/>
    <lineage>
        <taxon>Eukaryota</taxon>
        <taxon>Metazoa</taxon>
        <taxon>Ecdysozoa</taxon>
        <taxon>Arthropoda</taxon>
        <taxon>Chelicerata</taxon>
        <taxon>Arachnida</taxon>
        <taxon>Araneae</taxon>
        <taxon>Araneomorphae</taxon>
        <taxon>Entelegynae</taxon>
        <taxon>Araneoidea</taxon>
        <taxon>Araneidae</taxon>
        <taxon>Araneus</taxon>
    </lineage>
</organism>
<dbReference type="Proteomes" id="UP000499080">
    <property type="component" value="Unassembled WGS sequence"/>
</dbReference>
<sequence>MSSHDNQIEDQPLLEGYFAYGKNEPWAYMTLSKRTISWKVELDDCPKKKEFKGSIHMSNVIAATPCDCSESKPANYCYYCRKLEFRSDFVSPESYPSYPRYMRLHYITQYGRHMVRLGSQIFQPANITTLKQWLDTTQQVISGIVCLLYFSHAQ</sequence>
<gene>
    <name evidence="1" type="ORF">AVEN_67128_1</name>
</gene>
<evidence type="ECO:0000313" key="2">
    <source>
        <dbReference type="Proteomes" id="UP000499080"/>
    </source>
</evidence>
<protein>
    <submittedName>
        <fullName evidence="1">Uncharacterized protein</fullName>
    </submittedName>
</protein>
<proteinExistence type="predicted"/>
<reference evidence="1 2" key="1">
    <citation type="journal article" date="2019" name="Sci. Rep.">
        <title>Orb-weaving spider Araneus ventricosus genome elucidates the spidroin gene catalogue.</title>
        <authorList>
            <person name="Kono N."/>
            <person name="Nakamura H."/>
            <person name="Ohtoshi R."/>
            <person name="Moran D.A.P."/>
            <person name="Shinohara A."/>
            <person name="Yoshida Y."/>
            <person name="Fujiwara M."/>
            <person name="Mori M."/>
            <person name="Tomita M."/>
            <person name="Arakawa K."/>
        </authorList>
    </citation>
    <scope>NUCLEOTIDE SEQUENCE [LARGE SCALE GENOMIC DNA]</scope>
</reference>
<comment type="caution">
    <text evidence="1">The sequence shown here is derived from an EMBL/GenBank/DDBJ whole genome shotgun (WGS) entry which is preliminary data.</text>
</comment>
<name>A0A4Y2S3Q5_ARAVE</name>
<dbReference type="AlphaFoldDB" id="A0A4Y2S3Q5"/>
<evidence type="ECO:0000313" key="1">
    <source>
        <dbReference type="EMBL" id="GBN81895.1"/>
    </source>
</evidence>
<accession>A0A4Y2S3Q5</accession>
<keyword evidence="2" id="KW-1185">Reference proteome</keyword>